<feature type="transmembrane region" description="Helical" evidence="1">
    <location>
        <begin position="238"/>
        <end position="259"/>
    </location>
</feature>
<dbReference type="AlphaFoldDB" id="A0A2H1WBP8"/>
<protein>
    <submittedName>
        <fullName evidence="2">SFRICE_015505</fullName>
    </submittedName>
</protein>
<keyword evidence="1" id="KW-0812">Transmembrane</keyword>
<dbReference type="EMBL" id="ODYU01007585">
    <property type="protein sequence ID" value="SOQ50488.1"/>
    <property type="molecule type" value="Genomic_DNA"/>
</dbReference>
<reference evidence="2" key="1">
    <citation type="submission" date="2016-07" db="EMBL/GenBank/DDBJ databases">
        <authorList>
            <person name="Bretaudeau A."/>
        </authorList>
    </citation>
    <scope>NUCLEOTIDE SEQUENCE</scope>
    <source>
        <strain evidence="2">Rice</strain>
        <tissue evidence="2">Whole body</tissue>
    </source>
</reference>
<evidence type="ECO:0000256" key="1">
    <source>
        <dbReference type="SAM" id="Phobius"/>
    </source>
</evidence>
<evidence type="ECO:0000313" key="2">
    <source>
        <dbReference type="EMBL" id="SOQ50488.1"/>
    </source>
</evidence>
<keyword evidence="1" id="KW-1133">Transmembrane helix</keyword>
<name>A0A2H1WBP8_SPOFR</name>
<gene>
    <name evidence="2" type="ORF">SFRICE_015505</name>
</gene>
<accession>A0A2H1WBP8</accession>
<sequence>MVSNRFRPWTIEAPETLQVRYRPFRSYQFKDCWESGTYTTQAFIHRRKSSNDFSRLGQARIVRLLLTKNHPVPSPAFRAGATCVAGLLRVGNLRVVGESGIGKGGIWVSDNLTHTTQALFHVDCLVGRVVASAPALHWVRFLGRAKYYAFENFSVVARSLEMCPPVNEQTDHLMVSNRRRPRTLETPEALQFTSETPKALLVRCGSLRVRNLRGLGRLGKRLIRPSVTSLTQRNTTQALFHVGFSISVFCLNCTVLAVAGRENHPMTFPAALGCLATTENFSKNRKTPSNTLPDPENEPEIPCPAVIIATTQPTRQSDTTASQKTGVKQRLRCMSDVTGGPIIRLPSPQFPLKFPGNPKIPKPQKAGNALVTPLVFQVTMGGGDCLPSGFLTMFSFTVCQWCLVVDILYT</sequence>
<organism evidence="2">
    <name type="scientific">Spodoptera frugiperda</name>
    <name type="common">Fall armyworm</name>
    <dbReference type="NCBI Taxonomy" id="7108"/>
    <lineage>
        <taxon>Eukaryota</taxon>
        <taxon>Metazoa</taxon>
        <taxon>Ecdysozoa</taxon>
        <taxon>Arthropoda</taxon>
        <taxon>Hexapoda</taxon>
        <taxon>Insecta</taxon>
        <taxon>Pterygota</taxon>
        <taxon>Neoptera</taxon>
        <taxon>Endopterygota</taxon>
        <taxon>Lepidoptera</taxon>
        <taxon>Glossata</taxon>
        <taxon>Ditrysia</taxon>
        <taxon>Noctuoidea</taxon>
        <taxon>Noctuidae</taxon>
        <taxon>Amphipyrinae</taxon>
        <taxon>Spodoptera</taxon>
    </lineage>
</organism>
<keyword evidence="1" id="KW-0472">Membrane</keyword>
<proteinExistence type="predicted"/>